<evidence type="ECO:0000313" key="12">
    <source>
        <dbReference type="EMBL" id="MBD1399445.1"/>
    </source>
</evidence>
<evidence type="ECO:0000256" key="9">
    <source>
        <dbReference type="ARBA" id="ARBA00023125"/>
    </source>
</evidence>
<dbReference type="CDD" id="cd22332">
    <property type="entry name" value="HsdR_N"/>
    <property type="match status" value="1"/>
</dbReference>
<dbReference type="PANTHER" id="PTHR30195">
    <property type="entry name" value="TYPE I SITE-SPECIFIC DEOXYRIBONUCLEASE PROTEIN SUBUNIT M AND R"/>
    <property type="match status" value="1"/>
</dbReference>
<keyword evidence="9 10" id="KW-0238">DNA-binding</keyword>
<dbReference type="NCBIfam" id="TIGR00348">
    <property type="entry name" value="hsdR"/>
    <property type="match status" value="1"/>
</dbReference>
<evidence type="ECO:0000313" key="13">
    <source>
        <dbReference type="Proteomes" id="UP000632828"/>
    </source>
</evidence>
<dbReference type="Pfam" id="PF18766">
    <property type="entry name" value="SWI2_SNF2"/>
    <property type="match status" value="1"/>
</dbReference>
<dbReference type="Pfam" id="PF04313">
    <property type="entry name" value="HSDR_N"/>
    <property type="match status" value="1"/>
</dbReference>
<dbReference type="Gene3D" id="3.40.50.300">
    <property type="entry name" value="P-loop containing nucleotide triphosphate hydrolases"/>
    <property type="match status" value="2"/>
</dbReference>
<dbReference type="AlphaFoldDB" id="A0A8J6QPH5"/>
<dbReference type="EC" id="3.1.21.3" evidence="10"/>
<dbReference type="Proteomes" id="UP000632828">
    <property type="component" value="Unassembled WGS sequence"/>
</dbReference>
<gene>
    <name evidence="12" type="ORF">ICT70_02040</name>
</gene>
<dbReference type="InterPro" id="IPR027417">
    <property type="entry name" value="P-loop_NTPase"/>
</dbReference>
<dbReference type="Pfam" id="PF22679">
    <property type="entry name" value="T1R_D3-like"/>
    <property type="match status" value="1"/>
</dbReference>
<dbReference type="GO" id="GO:0003677">
    <property type="term" value="F:DNA binding"/>
    <property type="evidence" value="ECO:0007669"/>
    <property type="project" value="UniProtKB-KW"/>
</dbReference>
<dbReference type="RefSeq" id="WP_191153722.1">
    <property type="nucleotide sequence ID" value="NZ_JACWUN010000002.1"/>
</dbReference>
<name>A0A8J6QPH5_9BACT</name>
<dbReference type="SUPFAM" id="SSF52540">
    <property type="entry name" value="P-loop containing nucleoside triphosphate hydrolases"/>
    <property type="match status" value="1"/>
</dbReference>
<organism evidence="12 13">
    <name type="scientific">Pelovirga terrestris</name>
    <dbReference type="NCBI Taxonomy" id="2771352"/>
    <lineage>
        <taxon>Bacteria</taxon>
        <taxon>Pseudomonadati</taxon>
        <taxon>Thermodesulfobacteriota</taxon>
        <taxon>Desulfuromonadia</taxon>
        <taxon>Geobacterales</taxon>
        <taxon>Geobacteraceae</taxon>
        <taxon>Pelovirga</taxon>
    </lineage>
</organism>
<evidence type="ECO:0000256" key="6">
    <source>
        <dbReference type="ARBA" id="ARBA00022759"/>
    </source>
</evidence>
<dbReference type="InterPro" id="IPR040980">
    <property type="entry name" value="SWI2_SNF2"/>
</dbReference>
<keyword evidence="6" id="KW-0255">Endonuclease</keyword>
<keyword evidence="3" id="KW-0540">Nuclease</keyword>
<evidence type="ECO:0000256" key="2">
    <source>
        <dbReference type="ARBA" id="ARBA00008598"/>
    </source>
</evidence>
<dbReference type="InterPro" id="IPR014001">
    <property type="entry name" value="Helicase_ATP-bd"/>
</dbReference>
<keyword evidence="4 10" id="KW-0547">Nucleotide-binding</keyword>
<dbReference type="InterPro" id="IPR051268">
    <property type="entry name" value="Type-I_R_enzyme_R_subunit"/>
</dbReference>
<evidence type="ECO:0000256" key="1">
    <source>
        <dbReference type="ARBA" id="ARBA00000851"/>
    </source>
</evidence>
<dbReference type="InterPro" id="IPR007409">
    <property type="entry name" value="Restrct_endonuc_type1_HsdR_N"/>
</dbReference>
<dbReference type="GO" id="GO:0009035">
    <property type="term" value="F:type I site-specific deoxyribonuclease activity"/>
    <property type="evidence" value="ECO:0007669"/>
    <property type="project" value="UniProtKB-EC"/>
</dbReference>
<evidence type="ECO:0000256" key="4">
    <source>
        <dbReference type="ARBA" id="ARBA00022741"/>
    </source>
</evidence>
<comment type="catalytic activity">
    <reaction evidence="1 10">
        <text>Endonucleolytic cleavage of DNA to give random double-stranded fragments with terminal 5'-phosphates, ATP is simultaneously hydrolyzed.</text>
        <dbReference type="EC" id="3.1.21.3"/>
    </reaction>
</comment>
<evidence type="ECO:0000256" key="5">
    <source>
        <dbReference type="ARBA" id="ARBA00022747"/>
    </source>
</evidence>
<evidence type="ECO:0000259" key="11">
    <source>
        <dbReference type="PROSITE" id="PS51192"/>
    </source>
</evidence>
<keyword evidence="13" id="KW-1185">Reference proteome</keyword>
<sequence>MTNIGQRERLTQQRAVDLFRDTLGYRYLGNWHDRDNNRNVEAAFLTSWLLAQGVSEPLIKRALHILDKAVAVGEGKSLYDANKAVYGLLRYGVKVKEGAGEQTQTVWLIDWQDPDANDFAIAEEVSVLGENKKRPDIVLYVNGIALGVLELKRSIVSVTEGIRQNLDNQKKSFIRGFFSTMQLLMAGNDTEGVRYGAIETPEKYYLTWKEDSSIANLLDRHLTQLCNKQRFLELIHDFVVFDAGIKKLCRHNQYFGIRSAQEHIRRKLGGIIWHTQGSGKSLTMVWLAKWIREHVNDARVLIITDRSELDQQIEEVFTGVSEHIYRTKSGADLLDQLNATTPWLLCSLVHKFGRSDDAAIDDFVEELNTYMPDNFSAKGNLFVFVDECHRTQSGKLHKAMKTLLPQAVFVGFTGTPLLKADKQRSIEVFGVSPISSPWQPYIHTYKFDEAVKDQVILDLRYEARDIDQNITSQHKIDLWFDAKTSGLSDLAKIQLKQKWGTMRKVLSSQSRLEKIAADILLDMETRDRLKSGRGTAMLVSSSVYQACKLYEIFASTHLAGKCAVVTSYQPSPADIKGEESGAGKTEKLRKYDIYRKMLANYFEEPEDTAMYRVDEFEKQVKEKFIKEPGQMKLLIVVDKLLTGFDAPPATYLYIDKQMQNHGLFQAICRVNRLDGDDKEYGYIIDYKDLFRSLEGAVSDYTGGALDGYDRDDVAGLLENRLVKAVERLEEAREAVKALCEPVAPPKDTQAHLHYFCAEDTANNEALKDNEPKRVALYKQVAALLRGYANLANEMEEAGYSPDQIATIRHEVDYFEKVRMEVKLASGDYVDMKVFEPAMRHLLDAYIRAEDSEKVSAFDDLGLVDLLVNNGVGALDKLPQGIRRNEEAMAETVENNIRKVIIDEQPINPKYYDSMSKLLDALIKERKTQALDYRQYLAKLVALAHKVKKPEETGSYPASINTPAKQALYDNLDGNEALAVQIDTAIRHTKKDSWRGNHFKERELKNVIREELAEFEAKSEEIFELVKNQRDY</sequence>
<dbReference type="SMART" id="SM00487">
    <property type="entry name" value="DEXDc"/>
    <property type="match status" value="1"/>
</dbReference>
<feature type="domain" description="Helicase ATP-binding" evidence="11">
    <location>
        <begin position="261"/>
        <end position="434"/>
    </location>
</feature>
<evidence type="ECO:0000256" key="10">
    <source>
        <dbReference type="RuleBase" id="RU364115"/>
    </source>
</evidence>
<dbReference type="InterPro" id="IPR055180">
    <property type="entry name" value="HsdR_RecA-like_helicase_dom_2"/>
</dbReference>
<comment type="subunit">
    <text evidence="10">The type I restriction/modification system is composed of three polypeptides R, M and S.</text>
</comment>
<dbReference type="GO" id="GO:0005524">
    <property type="term" value="F:ATP binding"/>
    <property type="evidence" value="ECO:0007669"/>
    <property type="project" value="UniProtKB-KW"/>
</dbReference>
<dbReference type="PANTHER" id="PTHR30195:SF15">
    <property type="entry name" value="TYPE I RESTRICTION ENZYME HINDI ENDONUCLEASE SUBUNIT"/>
    <property type="match status" value="1"/>
</dbReference>
<dbReference type="PROSITE" id="PS51192">
    <property type="entry name" value="HELICASE_ATP_BIND_1"/>
    <property type="match status" value="1"/>
</dbReference>
<accession>A0A8J6QPH5</accession>
<comment type="caution">
    <text evidence="12">The sequence shown here is derived from an EMBL/GenBank/DDBJ whole genome shotgun (WGS) entry which is preliminary data.</text>
</comment>
<dbReference type="Gene3D" id="3.90.1570.50">
    <property type="match status" value="1"/>
</dbReference>
<dbReference type="InterPro" id="IPR004473">
    <property type="entry name" value="Restrct_endonuc_typeI_HsdR"/>
</dbReference>
<evidence type="ECO:0000256" key="3">
    <source>
        <dbReference type="ARBA" id="ARBA00022722"/>
    </source>
</evidence>
<keyword evidence="5 10" id="KW-0680">Restriction system</keyword>
<evidence type="ECO:0000256" key="7">
    <source>
        <dbReference type="ARBA" id="ARBA00022801"/>
    </source>
</evidence>
<dbReference type="CDD" id="cd18800">
    <property type="entry name" value="SF2_C_EcoR124I-like"/>
    <property type="match status" value="1"/>
</dbReference>
<reference evidence="12" key="1">
    <citation type="submission" date="2020-09" db="EMBL/GenBank/DDBJ databases">
        <title>Pelobacter alkaliphilus sp. nov., a novel anaerobic arsenate-reducing bacterium from terrestrial mud volcano.</title>
        <authorList>
            <person name="Khomyakova M.A."/>
            <person name="Merkel A.Y."/>
            <person name="Slobodkin A.I."/>
        </authorList>
    </citation>
    <scope>NUCLEOTIDE SEQUENCE</scope>
    <source>
        <strain evidence="12">M08fum</strain>
    </source>
</reference>
<comment type="similarity">
    <text evidence="2 10">Belongs to the HsdR family.</text>
</comment>
<evidence type="ECO:0000256" key="8">
    <source>
        <dbReference type="ARBA" id="ARBA00022840"/>
    </source>
</evidence>
<protein>
    <recommendedName>
        <fullName evidence="10">Type I restriction enzyme endonuclease subunit</fullName>
        <shortName evidence="10">R protein</shortName>
        <ecNumber evidence="10">3.1.21.3</ecNumber>
    </recommendedName>
</protein>
<keyword evidence="7 10" id="KW-0378">Hydrolase</keyword>
<keyword evidence="8 10" id="KW-0067">ATP-binding</keyword>
<comment type="function">
    <text evidence="10">Subunit R is required for both nuclease and ATPase activities, but not for modification.</text>
</comment>
<proteinExistence type="inferred from homology"/>
<dbReference type="GO" id="GO:0009307">
    <property type="term" value="P:DNA restriction-modification system"/>
    <property type="evidence" value="ECO:0007669"/>
    <property type="project" value="UniProtKB-KW"/>
</dbReference>
<dbReference type="CDD" id="cd18030">
    <property type="entry name" value="DEXHc_RE_I_HsdR"/>
    <property type="match status" value="1"/>
</dbReference>
<dbReference type="EMBL" id="JACWUN010000002">
    <property type="protein sequence ID" value="MBD1399445.1"/>
    <property type="molecule type" value="Genomic_DNA"/>
</dbReference>